<dbReference type="EMBL" id="LCBL01000001">
    <property type="protein sequence ID" value="KKS09765.1"/>
    <property type="molecule type" value="Genomic_DNA"/>
</dbReference>
<dbReference type="AlphaFoldDB" id="A0A0G0W9X2"/>
<evidence type="ECO:0000313" key="1">
    <source>
        <dbReference type="EMBL" id="KKS09765.1"/>
    </source>
</evidence>
<dbReference type="Proteomes" id="UP000033869">
    <property type="component" value="Unassembled WGS sequence"/>
</dbReference>
<proteinExistence type="predicted"/>
<gene>
    <name evidence="1" type="ORF">UU65_C0001G0170</name>
</gene>
<evidence type="ECO:0000313" key="2">
    <source>
        <dbReference type="Proteomes" id="UP000033869"/>
    </source>
</evidence>
<name>A0A0G0W9X2_UNCC2</name>
<sequence>MVDEKWFDLLDLIDEKFGIDKKENENFTFKDDVGNEFKGTINRVYFDSPFGNIKLERTNRPLILDKKIHYNRTSGTGAKVEYQTSETETTNKVTAYKENSDTGEWEEVTLPAGNISF</sequence>
<organism evidence="1 2">
    <name type="scientific">candidate division CPR2 bacterium GW2011_GWC1_41_48</name>
    <dbReference type="NCBI Taxonomy" id="1618344"/>
    <lineage>
        <taxon>Bacteria</taxon>
        <taxon>Bacteria division CPR2</taxon>
    </lineage>
</organism>
<comment type="caution">
    <text evidence="1">The sequence shown here is derived from an EMBL/GenBank/DDBJ whole genome shotgun (WGS) entry which is preliminary data.</text>
</comment>
<protein>
    <submittedName>
        <fullName evidence="1">Uncharacterized protein</fullName>
    </submittedName>
</protein>
<reference evidence="1 2" key="1">
    <citation type="journal article" date="2015" name="Nature">
        <title>rRNA introns, odd ribosomes, and small enigmatic genomes across a large radiation of phyla.</title>
        <authorList>
            <person name="Brown C.T."/>
            <person name="Hug L.A."/>
            <person name="Thomas B.C."/>
            <person name="Sharon I."/>
            <person name="Castelle C.J."/>
            <person name="Singh A."/>
            <person name="Wilkins M.J."/>
            <person name="Williams K.H."/>
            <person name="Banfield J.F."/>
        </authorList>
    </citation>
    <scope>NUCLEOTIDE SEQUENCE [LARGE SCALE GENOMIC DNA]</scope>
</reference>
<accession>A0A0G0W9X2</accession>